<keyword evidence="7" id="KW-1185">Reference proteome</keyword>
<feature type="transmembrane region" description="Helical" evidence="5">
    <location>
        <begin position="150"/>
        <end position="166"/>
    </location>
</feature>
<feature type="transmembrane region" description="Helical" evidence="5">
    <location>
        <begin position="60"/>
        <end position="84"/>
    </location>
</feature>
<reference evidence="8" key="1">
    <citation type="submission" date="2025-08" db="UniProtKB">
        <authorList>
            <consortium name="RefSeq"/>
        </authorList>
    </citation>
    <scope>IDENTIFICATION</scope>
    <source>
        <tissue evidence="8">Whole Larva</tissue>
    </source>
</reference>
<feature type="domain" description="RETREG1-3/ARL6IP-like N-terminal reticulon-homology" evidence="6">
    <location>
        <begin position="19"/>
        <end position="175"/>
    </location>
</feature>
<protein>
    <submittedName>
        <fullName evidence="8">ADP-ribosylation factor-like protein 6-interacting protein 1 isoform X1</fullName>
    </submittedName>
</protein>
<evidence type="ECO:0000313" key="7">
    <source>
        <dbReference type="Proteomes" id="UP000695000"/>
    </source>
</evidence>
<keyword evidence="3 5" id="KW-1133">Transmembrane helix</keyword>
<dbReference type="Proteomes" id="UP000695000">
    <property type="component" value="Unplaced"/>
</dbReference>
<sequence length="201" mass="23212">MADEDIQITYLKNALEGWKEIILPLDSIMHWEKHWHPFSIVGSSTMFFLMVWLMDPSVLTTIALVGLTCTISDYFVPILVSSLLKSDQWTDKQEDKFDKICRSLIISKEKFSITYRSYILLRSTRPKMFYGLTLVSLMICAWIGNIIHNLLLIYMVVTFLFLVPGMEKRGILQKYGCIITDKIADLATNAKMNVSDLKKEK</sequence>
<keyword evidence="2 5" id="KW-0812">Transmembrane</keyword>
<organism evidence="7 8">
    <name type="scientific">Nicrophorus vespilloides</name>
    <name type="common">Boreal carrion beetle</name>
    <dbReference type="NCBI Taxonomy" id="110193"/>
    <lineage>
        <taxon>Eukaryota</taxon>
        <taxon>Metazoa</taxon>
        <taxon>Ecdysozoa</taxon>
        <taxon>Arthropoda</taxon>
        <taxon>Hexapoda</taxon>
        <taxon>Insecta</taxon>
        <taxon>Pterygota</taxon>
        <taxon>Neoptera</taxon>
        <taxon>Endopterygota</taxon>
        <taxon>Coleoptera</taxon>
        <taxon>Polyphaga</taxon>
        <taxon>Staphyliniformia</taxon>
        <taxon>Silphidae</taxon>
        <taxon>Nicrophorinae</taxon>
        <taxon>Nicrophorus</taxon>
    </lineage>
</organism>
<dbReference type="InterPro" id="IPR057282">
    <property type="entry name" value="RETREG1-3-like_RHD"/>
</dbReference>
<accession>A0ABM1N1D6</accession>
<name>A0ABM1N1D6_NICVS</name>
<evidence type="ECO:0000259" key="6">
    <source>
        <dbReference type="Pfam" id="PF24456"/>
    </source>
</evidence>
<dbReference type="PANTHER" id="PTHR20952">
    <property type="entry name" value="ADP-RIBOSYLATION-LIKE FACTOR 6-INTERACTING PROTEIN"/>
    <property type="match status" value="1"/>
</dbReference>
<evidence type="ECO:0000256" key="4">
    <source>
        <dbReference type="ARBA" id="ARBA00023136"/>
    </source>
</evidence>
<dbReference type="Pfam" id="PF24456">
    <property type="entry name" value="RHD_RETREG1-3"/>
    <property type="match status" value="1"/>
</dbReference>
<evidence type="ECO:0000256" key="3">
    <source>
        <dbReference type="ARBA" id="ARBA00022989"/>
    </source>
</evidence>
<evidence type="ECO:0000313" key="8">
    <source>
        <dbReference type="RefSeq" id="XP_017780636.1"/>
    </source>
</evidence>
<comment type="subcellular location">
    <subcellularLocation>
        <location evidence="1">Membrane</location>
        <topology evidence="1">Multi-pass membrane protein</topology>
    </subcellularLocation>
</comment>
<gene>
    <name evidence="8" type="primary">LOC108565606</name>
</gene>
<proteinExistence type="predicted"/>
<feature type="transmembrane region" description="Helical" evidence="5">
    <location>
        <begin position="128"/>
        <end position="144"/>
    </location>
</feature>
<evidence type="ECO:0000256" key="1">
    <source>
        <dbReference type="ARBA" id="ARBA00004141"/>
    </source>
</evidence>
<dbReference type="GeneID" id="108565606"/>
<evidence type="ECO:0000256" key="5">
    <source>
        <dbReference type="SAM" id="Phobius"/>
    </source>
</evidence>
<feature type="transmembrane region" description="Helical" evidence="5">
    <location>
        <begin position="35"/>
        <end position="54"/>
    </location>
</feature>
<dbReference type="PANTHER" id="PTHR20952:SF0">
    <property type="entry name" value="ADP-RIBOSYLATION FACTOR-LIKE PROTEIN 6-INTERACTING PROTEIN 1"/>
    <property type="match status" value="1"/>
</dbReference>
<dbReference type="RefSeq" id="XP_017780636.1">
    <property type="nucleotide sequence ID" value="XM_017925147.1"/>
</dbReference>
<keyword evidence="4 5" id="KW-0472">Membrane</keyword>
<dbReference type="InterPro" id="IPR052114">
    <property type="entry name" value="ER_autophagy_membrane_reg"/>
</dbReference>
<evidence type="ECO:0000256" key="2">
    <source>
        <dbReference type="ARBA" id="ARBA00022692"/>
    </source>
</evidence>